<protein>
    <submittedName>
        <fullName evidence="2">Nuclear transport factor 2 family protein</fullName>
    </submittedName>
</protein>
<evidence type="ECO:0000313" key="2">
    <source>
        <dbReference type="EMBL" id="MEE4543372.1"/>
    </source>
</evidence>
<dbReference type="InterPro" id="IPR032710">
    <property type="entry name" value="NTF2-like_dom_sf"/>
</dbReference>
<proteinExistence type="predicted"/>
<feature type="domain" description="DUF4440" evidence="1">
    <location>
        <begin position="14"/>
        <end position="116"/>
    </location>
</feature>
<dbReference type="RefSeq" id="WP_330795719.1">
    <property type="nucleotide sequence ID" value="NZ_JAZEWV010000010.1"/>
</dbReference>
<evidence type="ECO:0000313" key="3">
    <source>
        <dbReference type="Proteomes" id="UP001344658"/>
    </source>
</evidence>
<sequence>MTRSPLQLLDETLSRRDAAFQARDLEATMALYRDDAIEIDPSGALHRDKEQIGKQIGFVFGLGLTSRLTELARTVDLGHNTAVLVLDSLFTAPPSDFRQHFLTAQTLVLDGGEWKILLSSNTMLPD</sequence>
<accession>A0ABU7PDK5</accession>
<dbReference type="Pfam" id="PF14534">
    <property type="entry name" value="DUF4440"/>
    <property type="match status" value="1"/>
</dbReference>
<reference evidence="2 3" key="1">
    <citation type="submission" date="2023-12" db="EMBL/GenBank/DDBJ databases">
        <title>Streptomyces sp. V4-01.</title>
        <authorList>
            <person name="Somphong A."/>
            <person name="Phongsopitanun W."/>
        </authorList>
    </citation>
    <scope>NUCLEOTIDE SEQUENCE [LARGE SCALE GENOMIC DNA]</scope>
    <source>
        <strain evidence="2 3">V4-01</strain>
    </source>
</reference>
<dbReference type="Proteomes" id="UP001344658">
    <property type="component" value="Unassembled WGS sequence"/>
</dbReference>
<dbReference type="EMBL" id="JAZEWV010000010">
    <property type="protein sequence ID" value="MEE4543372.1"/>
    <property type="molecule type" value="Genomic_DNA"/>
</dbReference>
<dbReference type="InterPro" id="IPR027843">
    <property type="entry name" value="DUF4440"/>
</dbReference>
<evidence type="ECO:0000259" key="1">
    <source>
        <dbReference type="Pfam" id="PF14534"/>
    </source>
</evidence>
<comment type="caution">
    <text evidence="2">The sequence shown here is derived from an EMBL/GenBank/DDBJ whole genome shotgun (WGS) entry which is preliminary data.</text>
</comment>
<organism evidence="2 3">
    <name type="scientific">Actinacidiphila polyblastidii</name>
    <dbReference type="NCBI Taxonomy" id="3110430"/>
    <lineage>
        <taxon>Bacteria</taxon>
        <taxon>Bacillati</taxon>
        <taxon>Actinomycetota</taxon>
        <taxon>Actinomycetes</taxon>
        <taxon>Kitasatosporales</taxon>
        <taxon>Streptomycetaceae</taxon>
        <taxon>Actinacidiphila</taxon>
    </lineage>
</organism>
<name>A0ABU7PDK5_9ACTN</name>
<dbReference type="Gene3D" id="3.10.450.50">
    <property type="match status" value="1"/>
</dbReference>
<dbReference type="SUPFAM" id="SSF54427">
    <property type="entry name" value="NTF2-like"/>
    <property type="match status" value="1"/>
</dbReference>
<gene>
    <name evidence="2" type="ORF">V2S66_15505</name>
</gene>
<keyword evidence="3" id="KW-1185">Reference proteome</keyword>